<dbReference type="Proteomes" id="UP001168528">
    <property type="component" value="Unassembled WGS sequence"/>
</dbReference>
<protein>
    <submittedName>
        <fullName evidence="1">Uncharacterized protein</fullName>
    </submittedName>
</protein>
<dbReference type="EMBL" id="JAUKPO010000051">
    <property type="protein sequence ID" value="MDO1451276.1"/>
    <property type="molecule type" value="Genomic_DNA"/>
</dbReference>
<accession>A0ABT8RGQ1</accession>
<dbReference type="RefSeq" id="WP_302042075.1">
    <property type="nucleotide sequence ID" value="NZ_JAUKPO010000051.1"/>
</dbReference>
<evidence type="ECO:0000313" key="1">
    <source>
        <dbReference type="EMBL" id="MDO1451276.1"/>
    </source>
</evidence>
<dbReference type="InterPro" id="IPR029058">
    <property type="entry name" value="AB_hydrolase_fold"/>
</dbReference>
<reference evidence="1" key="1">
    <citation type="submission" date="2023-07" db="EMBL/GenBank/DDBJ databases">
        <title>The genome sequence of Rhodocytophaga aerolata KACC 12507.</title>
        <authorList>
            <person name="Zhang X."/>
        </authorList>
    </citation>
    <scope>NUCLEOTIDE SEQUENCE</scope>
    <source>
        <strain evidence="1">KACC 12507</strain>
    </source>
</reference>
<proteinExistence type="predicted"/>
<sequence>MDPKLLEEFTISSVETGRNYKISIRLPEQYYDSDEKYSILYVLDSKQDKDKSGRVIASCSSSEEVKEALICPKFLSF</sequence>
<organism evidence="1 2">
    <name type="scientific">Rhodocytophaga aerolata</name>
    <dbReference type="NCBI Taxonomy" id="455078"/>
    <lineage>
        <taxon>Bacteria</taxon>
        <taxon>Pseudomonadati</taxon>
        <taxon>Bacteroidota</taxon>
        <taxon>Cytophagia</taxon>
        <taxon>Cytophagales</taxon>
        <taxon>Rhodocytophagaceae</taxon>
        <taxon>Rhodocytophaga</taxon>
    </lineage>
</organism>
<keyword evidence="2" id="KW-1185">Reference proteome</keyword>
<comment type="caution">
    <text evidence="1">The sequence shown here is derived from an EMBL/GenBank/DDBJ whole genome shotgun (WGS) entry which is preliminary data.</text>
</comment>
<dbReference type="Gene3D" id="3.40.50.1820">
    <property type="entry name" value="alpha/beta hydrolase"/>
    <property type="match status" value="1"/>
</dbReference>
<evidence type="ECO:0000313" key="2">
    <source>
        <dbReference type="Proteomes" id="UP001168528"/>
    </source>
</evidence>
<name>A0ABT8RGQ1_9BACT</name>
<gene>
    <name evidence="1" type="ORF">Q0590_33690</name>
</gene>